<feature type="repeat" description="ARM" evidence="8">
    <location>
        <begin position="625"/>
        <end position="667"/>
    </location>
</feature>
<dbReference type="SUPFAM" id="SSF57850">
    <property type="entry name" value="RING/U-box"/>
    <property type="match status" value="1"/>
</dbReference>
<evidence type="ECO:0000259" key="10">
    <source>
        <dbReference type="PROSITE" id="PS51698"/>
    </source>
</evidence>
<organism evidence="11">
    <name type="scientific">Wollemia nobilis</name>
    <dbReference type="NCBI Taxonomy" id="56998"/>
    <lineage>
        <taxon>Eukaryota</taxon>
        <taxon>Viridiplantae</taxon>
        <taxon>Streptophyta</taxon>
        <taxon>Embryophyta</taxon>
        <taxon>Tracheophyta</taxon>
        <taxon>Spermatophyta</taxon>
        <taxon>Pinopsida</taxon>
        <taxon>Pinidae</taxon>
        <taxon>Conifers II</taxon>
        <taxon>Araucariales</taxon>
        <taxon>Araucariaceae</taxon>
        <taxon>Wollemia</taxon>
    </lineage>
</organism>
<dbReference type="InterPro" id="IPR057314">
    <property type="entry name" value="PUB2-4-like_N"/>
</dbReference>
<dbReference type="Pfam" id="PF04564">
    <property type="entry name" value="U-box"/>
    <property type="match status" value="1"/>
</dbReference>
<feature type="repeat" description="ARM" evidence="8">
    <location>
        <begin position="666"/>
        <end position="708"/>
    </location>
</feature>
<dbReference type="GO" id="GO:0016567">
    <property type="term" value="P:protein ubiquitination"/>
    <property type="evidence" value="ECO:0007669"/>
    <property type="project" value="UniProtKB-UniPathway"/>
</dbReference>
<evidence type="ECO:0000313" key="11">
    <source>
        <dbReference type="EMBL" id="JAG85263.1"/>
    </source>
</evidence>
<dbReference type="SMART" id="SM00504">
    <property type="entry name" value="Ubox"/>
    <property type="match status" value="1"/>
</dbReference>
<dbReference type="Pfam" id="PF25598">
    <property type="entry name" value="ARM_PUB"/>
    <property type="match status" value="1"/>
</dbReference>
<dbReference type="PROSITE" id="PS51698">
    <property type="entry name" value="U_BOX"/>
    <property type="match status" value="1"/>
</dbReference>
<dbReference type="EMBL" id="GCHU01029120">
    <property type="protein sequence ID" value="JAG85263.1"/>
    <property type="molecule type" value="Transcribed_RNA"/>
</dbReference>
<keyword evidence="6" id="KW-0833">Ubl conjugation pathway</keyword>
<evidence type="ECO:0000256" key="8">
    <source>
        <dbReference type="PROSITE-ProRule" id="PRU00259"/>
    </source>
</evidence>
<evidence type="ECO:0000256" key="2">
    <source>
        <dbReference type="ARBA" id="ARBA00004906"/>
    </source>
</evidence>
<keyword evidence="7" id="KW-0175">Coiled coil</keyword>
<dbReference type="Gene3D" id="1.20.930.20">
    <property type="entry name" value="Adaptor protein Cbl, N-terminal domain"/>
    <property type="match status" value="1"/>
</dbReference>
<dbReference type="InterPro" id="IPR011989">
    <property type="entry name" value="ARM-like"/>
</dbReference>
<evidence type="ECO:0000256" key="7">
    <source>
        <dbReference type="ARBA" id="ARBA00023054"/>
    </source>
</evidence>
<dbReference type="Pfam" id="PF25240">
    <property type="entry name" value="PUB2_N"/>
    <property type="match status" value="1"/>
</dbReference>
<feature type="compositionally biased region" description="Polar residues" evidence="9">
    <location>
        <begin position="326"/>
        <end position="337"/>
    </location>
</feature>
<keyword evidence="5" id="KW-0677">Repeat</keyword>
<dbReference type="PANTHER" id="PTHR23315">
    <property type="entry name" value="U BOX DOMAIN-CONTAINING"/>
    <property type="match status" value="1"/>
</dbReference>
<feature type="region of interest" description="Disordered" evidence="9">
    <location>
        <begin position="325"/>
        <end position="503"/>
    </location>
</feature>
<dbReference type="SUPFAM" id="SSF48371">
    <property type="entry name" value="ARM repeat"/>
    <property type="match status" value="1"/>
</dbReference>
<dbReference type="FunFam" id="1.25.10.10:FF:000082">
    <property type="entry name" value="RING-type E3 ubiquitin transferase"/>
    <property type="match status" value="1"/>
</dbReference>
<dbReference type="EC" id="2.3.2.27" evidence="3"/>
<proteinExistence type="predicted"/>
<dbReference type="InterPro" id="IPR013083">
    <property type="entry name" value="Znf_RING/FYVE/PHD"/>
</dbReference>
<dbReference type="CDD" id="cd16664">
    <property type="entry name" value="RING-Ubox_PUB"/>
    <property type="match status" value="1"/>
</dbReference>
<comment type="catalytic activity">
    <reaction evidence="1">
        <text>S-ubiquitinyl-[E2 ubiquitin-conjugating enzyme]-L-cysteine + [acceptor protein]-L-lysine = [E2 ubiquitin-conjugating enzyme]-L-cysteine + N(6)-ubiquitinyl-[acceptor protein]-L-lysine.</text>
        <dbReference type="EC" id="2.3.2.27"/>
    </reaction>
</comment>
<dbReference type="InterPro" id="IPR016024">
    <property type="entry name" value="ARM-type_fold"/>
</dbReference>
<sequence>MDPVHVLLADIYHSIHEIVTLNEKIESDHVNCQNLVEQLKLLKPLLDDVKDSKIALTGSAVRSFEELNSALDTARQLIERCGGKGSKVYRVLRRQQFVAKFRNVSLDIYRVLNSLPLSSLRIPDQIKLQVESCAEELRRVRFSGESLDEQTLEEVESLLRDHRENLKISCEKLQWIADRFNLISNQEVLKEASALEKEKEYVRGEKDKQEEEYITDVIGVITQICDYLVEVKQSQPGGGVPIPADFRCPLSLELMSDPVIVASGQTYERAYIQQWLDQGMTTCPKTRQALSHTNLIPNYTVKALIANWCELNNVALPEPAKLPTCTVPQSQTSQIVTKQKESDEDMLALSREESLDGTMGSISASEPLLRSVPSSREDHVSLKESIGFASGSEKQEDLNAKSGSSSDIGDESLSMRETVNNNHGHEQLPGHSRNASVSSVASSLDDGQVSAVGVTNSLRRPNASSDGSQYSSDVSGELKLASSVKGSQHRENRDTEPSTPYTGRFGAVGLSLWRRRPDDWNTGPRIISSTSDTSDDGPGIILKVEKLVDDLQSNIIEVQRAAAAELRLLAKYNMENRIIIANCRAIRPLVALLHCSDFETQENAVTALLNLSINDNNKIDIVAAGAIDPLIYVLKTGSPEARENAAATLFSLSVMEENKIIIGQSGAIPPLVDLLRDGTPRGKKDAATALFNLSIYHDNKARIVRAGAIKSLVELMDPAAGMVDKAVAVLANLSTIPEGRFAIGEEGGIPALVEVVELGSQRGKENAAAALLQLCTNSNRFRALVLQEGAIPPLVALAQSGTPRAKEKAQALLRHFRDQRHAIIGRGGPDRQMDRHYDRS</sequence>
<comment type="pathway">
    <text evidence="2">Protein modification; protein ubiquitination.</text>
</comment>
<dbReference type="FunFam" id="3.30.40.10:FF:000292">
    <property type="entry name" value="RING-type E3 ubiquitin transferase"/>
    <property type="match status" value="1"/>
</dbReference>
<evidence type="ECO:0000256" key="3">
    <source>
        <dbReference type="ARBA" id="ARBA00012483"/>
    </source>
</evidence>
<feature type="compositionally biased region" description="Low complexity" evidence="9">
    <location>
        <begin position="464"/>
        <end position="475"/>
    </location>
</feature>
<evidence type="ECO:0000256" key="1">
    <source>
        <dbReference type="ARBA" id="ARBA00000900"/>
    </source>
</evidence>
<feature type="compositionally biased region" description="Polar residues" evidence="9">
    <location>
        <begin position="453"/>
        <end position="463"/>
    </location>
</feature>
<dbReference type="Gene3D" id="3.30.40.10">
    <property type="entry name" value="Zinc/RING finger domain, C3HC4 (zinc finger)"/>
    <property type="match status" value="1"/>
</dbReference>
<evidence type="ECO:0000256" key="5">
    <source>
        <dbReference type="ARBA" id="ARBA00022737"/>
    </source>
</evidence>
<feature type="domain" description="U-box" evidence="10">
    <location>
        <begin position="241"/>
        <end position="315"/>
    </location>
</feature>
<dbReference type="InterPro" id="IPR000225">
    <property type="entry name" value="Armadillo"/>
</dbReference>
<feature type="repeat" description="ARM" evidence="8">
    <location>
        <begin position="584"/>
        <end position="626"/>
    </location>
</feature>
<dbReference type="GO" id="GO:0007166">
    <property type="term" value="P:cell surface receptor signaling pathway"/>
    <property type="evidence" value="ECO:0007669"/>
    <property type="project" value="InterPro"/>
</dbReference>
<dbReference type="UniPathway" id="UPA00143"/>
<dbReference type="PROSITE" id="PS50176">
    <property type="entry name" value="ARM_REPEAT"/>
    <property type="match status" value="4"/>
</dbReference>
<accession>A0A0C9S3F4</accession>
<dbReference type="InterPro" id="IPR003613">
    <property type="entry name" value="Ubox_domain"/>
</dbReference>
<feature type="repeat" description="ARM" evidence="8">
    <location>
        <begin position="707"/>
        <end position="748"/>
    </location>
</feature>
<dbReference type="SMART" id="SM00185">
    <property type="entry name" value="ARM"/>
    <property type="match status" value="6"/>
</dbReference>
<name>A0A0C9S3F4_9CONI</name>
<evidence type="ECO:0000256" key="9">
    <source>
        <dbReference type="SAM" id="MobiDB-lite"/>
    </source>
</evidence>
<protein>
    <recommendedName>
        <fullName evidence="3">RING-type E3 ubiquitin transferase</fullName>
        <ecNumber evidence="3">2.3.2.27</ecNumber>
    </recommendedName>
</protein>
<dbReference type="GO" id="GO:0061630">
    <property type="term" value="F:ubiquitin protein ligase activity"/>
    <property type="evidence" value="ECO:0007669"/>
    <property type="project" value="UniProtKB-EC"/>
</dbReference>
<keyword evidence="4" id="KW-0808">Transferase</keyword>
<dbReference type="InterPro" id="IPR045210">
    <property type="entry name" value="RING-Ubox_PUB"/>
</dbReference>
<dbReference type="AlphaFoldDB" id="A0A0C9S3F4"/>
<evidence type="ECO:0000256" key="4">
    <source>
        <dbReference type="ARBA" id="ARBA00022679"/>
    </source>
</evidence>
<dbReference type="InterPro" id="IPR058678">
    <property type="entry name" value="ARM_PUB"/>
</dbReference>
<dbReference type="InterPro" id="IPR036537">
    <property type="entry name" value="Adaptor_Cbl_N_dom_sf"/>
</dbReference>
<dbReference type="PANTHER" id="PTHR23315:SF7">
    <property type="entry name" value="U-BOX DOMAIN-CONTAINING PROTEIN 4"/>
    <property type="match status" value="1"/>
</dbReference>
<evidence type="ECO:0000256" key="6">
    <source>
        <dbReference type="ARBA" id="ARBA00022786"/>
    </source>
</evidence>
<dbReference type="Gene3D" id="1.25.10.10">
    <property type="entry name" value="Leucine-rich Repeat Variant"/>
    <property type="match status" value="1"/>
</dbReference>
<reference evidence="11" key="1">
    <citation type="submission" date="2015-02" db="EMBL/GenBank/DDBJ databases">
        <title>A transcriptome of Wollemia nobilis - a relic of Gondwana.</title>
        <authorList>
            <person name="Chia J.Y."/>
            <person name="Leong Y.S."/>
            <person name="Abdul Karim S."/>
            <person name="Wan Azmi N."/>
            <person name="Hercus R."/>
            <person name="Croft L."/>
        </authorList>
    </citation>
    <scope>NUCLEOTIDE SEQUENCE</scope>
    <source>
        <strain evidence="11">MaeBrown</strain>
        <tissue evidence="11">Leaf</tissue>
    </source>
</reference>